<dbReference type="Proteomes" id="UP001497457">
    <property type="component" value="Chromosome 25rd"/>
</dbReference>
<feature type="region of interest" description="Disordered" evidence="1">
    <location>
        <begin position="386"/>
        <end position="427"/>
    </location>
</feature>
<feature type="region of interest" description="Disordered" evidence="1">
    <location>
        <begin position="1"/>
        <end position="96"/>
    </location>
</feature>
<feature type="compositionally biased region" description="Acidic residues" evidence="1">
    <location>
        <begin position="304"/>
        <end position="321"/>
    </location>
</feature>
<feature type="region of interest" description="Disordered" evidence="1">
    <location>
        <begin position="300"/>
        <end position="363"/>
    </location>
</feature>
<dbReference type="AlphaFoldDB" id="A0ABC9BGY7"/>
<reference evidence="4" key="1">
    <citation type="submission" date="2024-06" db="EMBL/GenBank/DDBJ databases">
        <authorList>
            <person name="Ryan C."/>
        </authorList>
    </citation>
    <scope>NUCLEOTIDE SEQUENCE [LARGE SCALE GENOMIC DNA]</scope>
</reference>
<feature type="compositionally biased region" description="Acidic residues" evidence="1">
    <location>
        <begin position="232"/>
        <end position="276"/>
    </location>
</feature>
<reference evidence="3 4" key="2">
    <citation type="submission" date="2024-10" db="EMBL/GenBank/DDBJ databases">
        <authorList>
            <person name="Ryan C."/>
        </authorList>
    </citation>
    <scope>NUCLEOTIDE SEQUENCE [LARGE SCALE GENOMIC DNA]</scope>
</reference>
<keyword evidence="4" id="KW-1185">Reference proteome</keyword>
<dbReference type="PANTHER" id="PTHR47423:SF2">
    <property type="entry name" value="PROTEIN SQS1"/>
    <property type="match status" value="1"/>
</dbReference>
<protein>
    <recommendedName>
        <fullName evidence="2">G-patch domain-containing protein</fullName>
    </recommendedName>
</protein>
<dbReference type="InterPro" id="IPR000467">
    <property type="entry name" value="G_patch_dom"/>
</dbReference>
<feature type="region of interest" description="Disordered" evidence="1">
    <location>
        <begin position="736"/>
        <end position="758"/>
    </location>
</feature>
<feature type="compositionally biased region" description="Basic residues" evidence="1">
    <location>
        <begin position="411"/>
        <end position="427"/>
    </location>
</feature>
<feature type="region of interest" description="Disordered" evidence="1">
    <location>
        <begin position="675"/>
        <end position="707"/>
    </location>
</feature>
<feature type="compositionally biased region" description="Basic residues" evidence="1">
    <location>
        <begin position="1"/>
        <end position="10"/>
    </location>
</feature>
<feature type="region of interest" description="Disordered" evidence="1">
    <location>
        <begin position="528"/>
        <end position="567"/>
    </location>
</feature>
<evidence type="ECO:0000256" key="1">
    <source>
        <dbReference type="SAM" id="MobiDB-lite"/>
    </source>
</evidence>
<proteinExistence type="predicted"/>
<feature type="region of interest" description="Disordered" evidence="1">
    <location>
        <begin position="166"/>
        <end position="187"/>
    </location>
</feature>
<feature type="compositionally biased region" description="Basic and acidic residues" evidence="1">
    <location>
        <begin position="675"/>
        <end position="694"/>
    </location>
</feature>
<dbReference type="PANTHER" id="PTHR47423">
    <property type="entry name" value="G-PATCH DOMAIN CONTAINING PROTEIN"/>
    <property type="match status" value="1"/>
</dbReference>
<accession>A0ABC9BGY7</accession>
<feature type="domain" description="G-patch" evidence="2">
    <location>
        <begin position="620"/>
        <end position="666"/>
    </location>
</feature>
<feature type="compositionally biased region" description="Low complexity" evidence="1">
    <location>
        <begin position="393"/>
        <end position="404"/>
    </location>
</feature>
<organism evidence="3 4">
    <name type="scientific">Urochloa decumbens</name>
    <dbReference type="NCBI Taxonomy" id="240449"/>
    <lineage>
        <taxon>Eukaryota</taxon>
        <taxon>Viridiplantae</taxon>
        <taxon>Streptophyta</taxon>
        <taxon>Embryophyta</taxon>
        <taxon>Tracheophyta</taxon>
        <taxon>Spermatophyta</taxon>
        <taxon>Magnoliopsida</taxon>
        <taxon>Liliopsida</taxon>
        <taxon>Poales</taxon>
        <taxon>Poaceae</taxon>
        <taxon>PACMAD clade</taxon>
        <taxon>Panicoideae</taxon>
        <taxon>Panicodae</taxon>
        <taxon>Paniceae</taxon>
        <taxon>Melinidinae</taxon>
        <taxon>Urochloa</taxon>
    </lineage>
</organism>
<gene>
    <name evidence="3" type="ORF">URODEC1_LOCUS63641</name>
</gene>
<name>A0ABC9BGY7_9POAL</name>
<evidence type="ECO:0000313" key="4">
    <source>
        <dbReference type="Proteomes" id="UP001497457"/>
    </source>
</evidence>
<feature type="compositionally biased region" description="Low complexity" evidence="1">
    <location>
        <begin position="34"/>
        <end position="50"/>
    </location>
</feature>
<sequence>MAGGKRRHARNPTAGGPSHSAGAGRRRPVPELPSFVSPASVAAAFSSPASGGRGRGRGGGGRRDGATAGGDSSHAVPFSYPSLRPGSAHSERGAQELKVTIDTAPCADPAASSVPLYSYGPEFVGGLGLGFHEDEDADAEGAVEVVRVGLGFRDTATEEMEVELEELEEEDASFKTPKRNQQQKANCNPGFLSIGGVRIYTEDISSPESEGMCGSDEDSESESGFGERLENEDGESDEDGNEDEEGDSETDGESSGSESDEDLSIGDSSSVDDEVVADYMEGIGGSEELLSSKWIAGMNLGDADPAEQMDTDDDEDDEDEDGFLKKGKSQLEGYALMTASEQYGMKRPNSAERRKGKGMVCDRDLPSMRVMGLEDMFMVKDVRMANRSRKGSKTGSSSSQLSRSWPNEGRKSKKYHSVPGEKKKHRKELIAKKRQQRMLSRGVDLGQINTKLRKMVVDQIDMLCFQPMHTRDCSQVQRLACIYQLKSGCQGSGKKRFVTVTLTRQSSLPSADGQVRLEKLLGTEPEDFSVNWENSKGPAGRKGLSAPGKLAKHRESSGKKSSTKRQVSFAERPVSFVSCGTMAESITETIAVDSSGGGDTSCGKAAESNSTQLGTFEVHTKGFGSKMMAKMGFIEGNGLGKDGQGIVQPIQAIHRPKSLGLGVEFDSEAEAIKARTEPMKARSEPSKMRPEPRRNMRAPETSGVGSFERHTKGFGSKMMAKMGFVPGSGLGRDGQGIATPLTAVRRPKSRGLGAKGRY</sequence>
<dbReference type="PROSITE" id="PS50174">
    <property type="entry name" value="G_PATCH"/>
    <property type="match status" value="2"/>
</dbReference>
<feature type="region of interest" description="Disordered" evidence="1">
    <location>
        <begin position="203"/>
        <end position="283"/>
    </location>
</feature>
<evidence type="ECO:0000259" key="2">
    <source>
        <dbReference type="PROSITE" id="PS50174"/>
    </source>
</evidence>
<dbReference type="InterPro" id="IPR034082">
    <property type="entry name" value="R3H_G-patch"/>
</dbReference>
<dbReference type="Pfam" id="PF01585">
    <property type="entry name" value="G-patch"/>
    <property type="match status" value="2"/>
</dbReference>
<dbReference type="CDD" id="cd02646">
    <property type="entry name" value="R3H_G-patch"/>
    <property type="match status" value="1"/>
</dbReference>
<feature type="domain" description="G-patch" evidence="2">
    <location>
        <begin position="711"/>
        <end position="757"/>
    </location>
</feature>
<dbReference type="EMBL" id="OZ075135">
    <property type="protein sequence ID" value="CAL4997976.1"/>
    <property type="molecule type" value="Genomic_DNA"/>
</dbReference>
<dbReference type="SMART" id="SM00443">
    <property type="entry name" value="G_patch"/>
    <property type="match status" value="2"/>
</dbReference>
<evidence type="ECO:0000313" key="3">
    <source>
        <dbReference type="EMBL" id="CAL4997976.1"/>
    </source>
</evidence>